<dbReference type="CDD" id="cd12953">
    <property type="entry name" value="MMP_TTHA0227"/>
    <property type="match status" value="1"/>
</dbReference>
<accession>A0A4Z0D7B1</accession>
<comment type="caution">
    <text evidence="1">The sequence shown here is derived from an EMBL/GenBank/DDBJ whole genome shotgun (WGS) entry which is preliminary data.</text>
</comment>
<dbReference type="Proteomes" id="UP000298381">
    <property type="component" value="Unassembled WGS sequence"/>
</dbReference>
<dbReference type="EMBL" id="SRIB01000004">
    <property type="protein sequence ID" value="TFZ40774.1"/>
    <property type="molecule type" value="Genomic_DNA"/>
</dbReference>
<dbReference type="Gene3D" id="3.30.2010.20">
    <property type="match status" value="1"/>
</dbReference>
<name>A0A4Z0D7B1_9FIRM</name>
<gene>
    <name evidence="1" type="ORF">E4100_04245</name>
</gene>
<dbReference type="SUPFAM" id="SSF55486">
    <property type="entry name" value="Metalloproteases ('zincins'), catalytic domain"/>
    <property type="match status" value="1"/>
</dbReference>
<dbReference type="RefSeq" id="WP_135270800.1">
    <property type="nucleotide sequence ID" value="NZ_SRIB01000004.1"/>
</dbReference>
<proteinExistence type="predicted"/>
<organism evidence="1 2">
    <name type="scientific">Soehngenia longivitae</name>
    <dbReference type="NCBI Taxonomy" id="2562294"/>
    <lineage>
        <taxon>Bacteria</taxon>
        <taxon>Bacillati</taxon>
        <taxon>Bacillota</taxon>
        <taxon>Tissierellia</taxon>
        <taxon>Tissierellales</taxon>
        <taxon>Tissierellaceae</taxon>
        <taxon>Soehngenia</taxon>
    </lineage>
</organism>
<dbReference type="InterPro" id="IPR038555">
    <property type="entry name" value="Zincin_1_sf"/>
</dbReference>
<keyword evidence="2" id="KW-1185">Reference proteome</keyword>
<protein>
    <submittedName>
        <fullName evidence="1">Metallopeptidase family protein</fullName>
    </submittedName>
</protein>
<reference evidence="1 2" key="1">
    <citation type="submission" date="2019-03" db="EMBL/GenBank/DDBJ databases">
        <title>Draft genome sequence data and analysis of a Fermenting Bacterium, Soehngenia longevitae strain 1933PT, isolated from petroleum reservoir in Azerbaijan.</title>
        <authorList>
            <person name="Grouzdev D.S."/>
            <person name="Bidzhieva S.K."/>
            <person name="Sokolova D.S."/>
            <person name="Tourova T.P."/>
            <person name="Poltaraus A.B."/>
            <person name="Nazina T.N."/>
        </authorList>
    </citation>
    <scope>NUCLEOTIDE SEQUENCE [LARGE SCALE GENOMIC DNA]</scope>
    <source>
        <strain evidence="1 2">1933P</strain>
    </source>
</reference>
<dbReference type="OrthoDB" id="5071at2"/>
<dbReference type="AlphaFoldDB" id="A0A4Z0D7B1"/>
<sequence length="126" mass="14918">MNGFPSIEEINEILDEITLEIPNELFRDLNEGIVLLPEHKLHKKSKEGSPLYVLGEYHSSITGRHIRIYYGSFKKVYDNCTVEFIREKLKDTLLHEFTHHLESLAGESDLEKKDMSDLQRYLRRWQ</sequence>
<evidence type="ECO:0000313" key="1">
    <source>
        <dbReference type="EMBL" id="TFZ40774.1"/>
    </source>
</evidence>
<evidence type="ECO:0000313" key="2">
    <source>
        <dbReference type="Proteomes" id="UP000298381"/>
    </source>
</evidence>